<protein>
    <submittedName>
        <fullName evidence="2">PRD domain-containing protein</fullName>
    </submittedName>
</protein>
<dbReference type="RefSeq" id="WP_089531364.1">
    <property type="nucleotide sequence ID" value="NZ_CP022437.1"/>
</dbReference>
<proteinExistence type="predicted"/>
<reference evidence="2 3" key="1">
    <citation type="journal article" date="2003" name="Int. J. Syst. Evol. Microbiol.">
        <title>Virgibacillus carmonensis sp. nov., Virgibacillus necropolis sp. nov. and Virgibacillus picturae sp. nov., three novel species isolated from deteriorated mural paintings, transfer of the species of the genus salibacillus to Virgibacillus, as Virgibacillus marismortui comb. nov. and Virgibacillus salexigens comb. nov., and emended description of the genus Virgibacillus.</title>
        <authorList>
            <person name="Heyrman J."/>
            <person name="Logan N.A."/>
            <person name="Busse H.J."/>
            <person name="Balcaen A."/>
            <person name="Lebbe L."/>
            <person name="Rodriguez-Diaz M."/>
            <person name="Swings J."/>
            <person name="De Vos P."/>
        </authorList>
    </citation>
    <scope>NUCLEOTIDE SEQUENCE [LARGE SCALE GENOMIC DNA]</scope>
    <source>
        <strain evidence="2 3">LMG 19488</strain>
    </source>
</reference>
<dbReference type="Gene3D" id="1.10.1790.10">
    <property type="entry name" value="PRD domain"/>
    <property type="match status" value="1"/>
</dbReference>
<dbReference type="Pfam" id="PF00874">
    <property type="entry name" value="PRD"/>
    <property type="match status" value="1"/>
</dbReference>
<dbReference type="Proteomes" id="UP000204391">
    <property type="component" value="Chromosome"/>
</dbReference>
<dbReference type="OrthoDB" id="3192572at2"/>
<accession>A0A221MA56</accession>
<sequence length="124" mass="14203">MNRAELEERLLLLVDQQVITTHASDVTKLAFERLIDSLNVRELEQAEMLFTHLPTALSRIGNGESVEGPAPEIMSEIKTSPHFHLAEKQVIFIEGQWGKELPLEEKEYLYMHYTNVINLTVEGE</sequence>
<name>A0A221MA56_9BACI</name>
<dbReference type="SUPFAM" id="SSF63520">
    <property type="entry name" value="PTS-regulatory domain, PRD"/>
    <property type="match status" value="1"/>
</dbReference>
<dbReference type="InterPro" id="IPR011608">
    <property type="entry name" value="PRD"/>
</dbReference>
<dbReference type="KEGG" id="vne:CFK40_05675"/>
<dbReference type="InterPro" id="IPR036634">
    <property type="entry name" value="PRD_sf"/>
</dbReference>
<keyword evidence="3" id="KW-1185">Reference proteome</keyword>
<feature type="domain" description="PRD" evidence="1">
    <location>
        <begin position="18"/>
        <end position="123"/>
    </location>
</feature>
<organism evidence="2 3">
    <name type="scientific">Virgibacillus necropolis</name>
    <dbReference type="NCBI Taxonomy" id="163877"/>
    <lineage>
        <taxon>Bacteria</taxon>
        <taxon>Bacillati</taxon>
        <taxon>Bacillota</taxon>
        <taxon>Bacilli</taxon>
        <taxon>Bacillales</taxon>
        <taxon>Bacillaceae</taxon>
        <taxon>Virgibacillus</taxon>
    </lineage>
</organism>
<evidence type="ECO:0000259" key="1">
    <source>
        <dbReference type="PROSITE" id="PS51372"/>
    </source>
</evidence>
<dbReference type="PROSITE" id="PS51372">
    <property type="entry name" value="PRD_2"/>
    <property type="match status" value="1"/>
</dbReference>
<dbReference type="GO" id="GO:0006355">
    <property type="term" value="P:regulation of DNA-templated transcription"/>
    <property type="evidence" value="ECO:0007669"/>
    <property type="project" value="InterPro"/>
</dbReference>
<evidence type="ECO:0000313" key="3">
    <source>
        <dbReference type="Proteomes" id="UP000204391"/>
    </source>
</evidence>
<gene>
    <name evidence="2" type="ORF">CFK40_05675</name>
</gene>
<dbReference type="EMBL" id="CP022437">
    <property type="protein sequence ID" value="ASN04534.1"/>
    <property type="molecule type" value="Genomic_DNA"/>
</dbReference>
<dbReference type="AlphaFoldDB" id="A0A221MA56"/>
<evidence type="ECO:0000313" key="2">
    <source>
        <dbReference type="EMBL" id="ASN04534.1"/>
    </source>
</evidence>